<dbReference type="EMBL" id="JAWCTQ010000016">
    <property type="protein sequence ID" value="MDT9683302.1"/>
    <property type="molecule type" value="Genomic_DNA"/>
</dbReference>
<organism evidence="1 2">
    <name type="scientific">Streptomyces tamarix</name>
    <dbReference type="NCBI Taxonomy" id="3078565"/>
    <lineage>
        <taxon>Bacteria</taxon>
        <taxon>Bacillati</taxon>
        <taxon>Actinomycetota</taxon>
        <taxon>Actinomycetes</taxon>
        <taxon>Kitasatosporales</taxon>
        <taxon>Streptomycetaceae</taxon>
        <taxon>Streptomyces</taxon>
    </lineage>
</organism>
<dbReference type="RefSeq" id="WP_315878376.1">
    <property type="nucleotide sequence ID" value="NZ_JAWCTQ010000016.1"/>
</dbReference>
<keyword evidence="2" id="KW-1185">Reference proteome</keyword>
<gene>
    <name evidence="1" type="ORF">RND61_14650</name>
</gene>
<dbReference type="Proteomes" id="UP001250181">
    <property type="component" value="Unassembled WGS sequence"/>
</dbReference>
<reference evidence="1 2" key="1">
    <citation type="submission" date="2023-09" db="EMBL/GenBank/DDBJ databases">
        <title>Streptomyces sp. nov.: A antagonism against Alternaria gaisen Producing Streptochlin, Isolated from Tamarix root soil.</title>
        <authorList>
            <person name="Chen Y."/>
        </authorList>
    </citation>
    <scope>NUCLEOTIDE SEQUENCE [LARGE SCALE GENOMIC DNA]</scope>
    <source>
        <strain evidence="1 2">TRM76323</strain>
    </source>
</reference>
<comment type="caution">
    <text evidence="1">The sequence shown here is derived from an EMBL/GenBank/DDBJ whole genome shotgun (WGS) entry which is preliminary data.</text>
</comment>
<accession>A0ABU3QLM3</accession>
<sequence>MKSNYVDVRIKTREKADKLLKHLESVGFKTEVEDYELEEAFEESKNVYLTIWSKDGTSDVTIELNHINEEPTMKYRQARSLITVPDAFCYGDD</sequence>
<evidence type="ECO:0000313" key="1">
    <source>
        <dbReference type="EMBL" id="MDT9683302.1"/>
    </source>
</evidence>
<proteinExistence type="predicted"/>
<evidence type="ECO:0000313" key="2">
    <source>
        <dbReference type="Proteomes" id="UP001250181"/>
    </source>
</evidence>
<protein>
    <submittedName>
        <fullName evidence="1">Uncharacterized protein</fullName>
    </submittedName>
</protein>
<name>A0ABU3QLM3_9ACTN</name>